<dbReference type="SMART" id="SM00271">
    <property type="entry name" value="DnaJ"/>
    <property type="match status" value="1"/>
</dbReference>
<keyword evidence="1" id="KW-0143">Chaperone</keyword>
<dbReference type="PANTHER" id="PTHR43096:SF52">
    <property type="entry name" value="DNAJ HOMOLOG 1, MITOCHONDRIAL-RELATED"/>
    <property type="match status" value="1"/>
</dbReference>
<dbReference type="CDD" id="cd06257">
    <property type="entry name" value="DnaJ"/>
    <property type="match status" value="1"/>
</dbReference>
<dbReference type="PRINTS" id="PR00625">
    <property type="entry name" value="JDOMAIN"/>
</dbReference>
<dbReference type="GO" id="GO:0005737">
    <property type="term" value="C:cytoplasm"/>
    <property type="evidence" value="ECO:0007669"/>
    <property type="project" value="TreeGrafter"/>
</dbReference>
<dbReference type="AlphaFoldDB" id="A0A1W1CW43"/>
<dbReference type="PANTHER" id="PTHR43096">
    <property type="entry name" value="DNAJ HOMOLOG 1, MITOCHONDRIAL-RELATED"/>
    <property type="match status" value="1"/>
</dbReference>
<dbReference type="Pfam" id="PF01556">
    <property type="entry name" value="DnaJ_C"/>
    <property type="match status" value="1"/>
</dbReference>
<dbReference type="Gene3D" id="2.60.260.20">
    <property type="entry name" value="Urease metallochaperone UreE, N-terminal domain"/>
    <property type="match status" value="2"/>
</dbReference>
<evidence type="ECO:0000259" key="2">
    <source>
        <dbReference type="PROSITE" id="PS50076"/>
    </source>
</evidence>
<accession>A0A1W1CW43</accession>
<dbReference type="InterPro" id="IPR008971">
    <property type="entry name" value="HSP40/DnaJ_pept-bd"/>
</dbReference>
<dbReference type="FunFam" id="2.60.260.20:FF:000013">
    <property type="entry name" value="DnaJ subfamily B member 11"/>
    <property type="match status" value="1"/>
</dbReference>
<dbReference type="PROSITE" id="PS00636">
    <property type="entry name" value="DNAJ_1"/>
    <property type="match status" value="1"/>
</dbReference>
<dbReference type="GO" id="GO:0042026">
    <property type="term" value="P:protein refolding"/>
    <property type="evidence" value="ECO:0007669"/>
    <property type="project" value="TreeGrafter"/>
</dbReference>
<dbReference type="GO" id="GO:0051082">
    <property type="term" value="F:unfolded protein binding"/>
    <property type="evidence" value="ECO:0007669"/>
    <property type="project" value="InterPro"/>
</dbReference>
<organism evidence="3">
    <name type="scientific">hydrothermal vent metagenome</name>
    <dbReference type="NCBI Taxonomy" id="652676"/>
    <lineage>
        <taxon>unclassified sequences</taxon>
        <taxon>metagenomes</taxon>
        <taxon>ecological metagenomes</taxon>
    </lineage>
</organism>
<dbReference type="PROSITE" id="PS50076">
    <property type="entry name" value="DNAJ_2"/>
    <property type="match status" value="1"/>
</dbReference>
<reference evidence="3" key="1">
    <citation type="submission" date="2016-10" db="EMBL/GenBank/DDBJ databases">
        <authorList>
            <person name="de Groot N.N."/>
        </authorList>
    </citation>
    <scope>NUCLEOTIDE SEQUENCE</scope>
</reference>
<evidence type="ECO:0000313" key="3">
    <source>
        <dbReference type="EMBL" id="SFV70098.1"/>
    </source>
</evidence>
<protein>
    <submittedName>
        <fullName evidence="3">DnaJ-class molecular chaperone CbpA</fullName>
    </submittedName>
</protein>
<feature type="domain" description="J" evidence="2">
    <location>
        <begin position="4"/>
        <end position="68"/>
    </location>
</feature>
<name>A0A1W1CW43_9ZZZZ</name>
<dbReference type="Pfam" id="PF00226">
    <property type="entry name" value="DnaJ"/>
    <property type="match status" value="1"/>
</dbReference>
<dbReference type="SUPFAM" id="SSF49493">
    <property type="entry name" value="HSP40/DnaJ peptide-binding domain"/>
    <property type="match status" value="2"/>
</dbReference>
<dbReference type="InterPro" id="IPR001623">
    <property type="entry name" value="DnaJ_domain"/>
</dbReference>
<sequence length="297" mass="32665">MSKSLYKTLEVSPNASDAEIKKAYRKLARKYHPDVNKEKDAEEKFKEINAAYEILSDKEKKAQYDQYGDSMFGGQDFHDFSRNTGGQADLDEILRQMFSGGGGGFGGFGGAGGASGFGGFGGAQQRYQEPNLDIETSVTIPFSTAILGGSHSVSVNGDRFDIKIPAGVKSGEKMRVRGKGHAQNGRVGDLFLKITVAPSPEYEREGDDLVKTIDVPLYAALFGEKISVQTLEKEIKLKIPKNTKNGQRFRVKEMGAMNRKTKQRGNLYLKANIILPNVDDLDADLVELMKEKLPKTL</sequence>
<dbReference type="InterPro" id="IPR036869">
    <property type="entry name" value="J_dom_sf"/>
</dbReference>
<gene>
    <name evidence="3" type="ORF">MNB_SM-5-999</name>
</gene>
<dbReference type="SUPFAM" id="SSF46565">
    <property type="entry name" value="Chaperone J-domain"/>
    <property type="match status" value="1"/>
</dbReference>
<dbReference type="Gene3D" id="1.10.287.110">
    <property type="entry name" value="DnaJ domain"/>
    <property type="match status" value="1"/>
</dbReference>
<dbReference type="CDD" id="cd10747">
    <property type="entry name" value="DnaJ_C"/>
    <property type="match status" value="1"/>
</dbReference>
<dbReference type="EMBL" id="FPHH01000132">
    <property type="protein sequence ID" value="SFV70098.1"/>
    <property type="molecule type" value="Genomic_DNA"/>
</dbReference>
<dbReference type="InterPro" id="IPR018253">
    <property type="entry name" value="DnaJ_domain_CS"/>
</dbReference>
<proteinExistence type="predicted"/>
<evidence type="ECO:0000256" key="1">
    <source>
        <dbReference type="ARBA" id="ARBA00023186"/>
    </source>
</evidence>
<dbReference type="InterPro" id="IPR002939">
    <property type="entry name" value="DnaJ_C"/>
</dbReference>